<dbReference type="SUPFAM" id="SSF55729">
    <property type="entry name" value="Acyl-CoA N-acyltransferases (Nat)"/>
    <property type="match status" value="1"/>
</dbReference>
<comment type="caution">
    <text evidence="2">The sequence shown here is derived from an EMBL/GenBank/DDBJ whole genome shotgun (WGS) entry which is preliminary data.</text>
</comment>
<protein>
    <submittedName>
        <fullName evidence="2">GNAT family N-acetyltransferase</fullName>
        <ecNumber evidence="2">2.3.1.-</ecNumber>
    </submittedName>
</protein>
<dbReference type="InterPro" id="IPR016181">
    <property type="entry name" value="Acyl_CoA_acyltransferase"/>
</dbReference>
<evidence type="ECO:0000259" key="1">
    <source>
        <dbReference type="PROSITE" id="PS51186"/>
    </source>
</evidence>
<dbReference type="InterPro" id="IPR027365">
    <property type="entry name" value="GNAT_acetyltra_YdfB-like"/>
</dbReference>
<dbReference type="InterPro" id="IPR000182">
    <property type="entry name" value="GNAT_dom"/>
</dbReference>
<accession>A0ABW7HR59</accession>
<dbReference type="EMBL" id="JBIHMK010000024">
    <property type="protein sequence ID" value="MFH0248354.1"/>
    <property type="molecule type" value="Genomic_DNA"/>
</dbReference>
<gene>
    <name evidence="2" type="ORF">ACG5V6_09020</name>
</gene>
<sequence>MGHGAGHADWSIFPARGDLGWQDQGMSGDPLLVRARGLWEVLAAAPVSFEPSGGVTVVASPESGLCPPSWAGIVVLGDAAIVTAPTGAAARALRCAVAEVPTDSLTEADVLQAILPVAEVLGPATLGYVSSDDFRPAVAGAAVEDTTPGHRELHGLVRSVGREEAGESGMEEITSPAFIVREGAEVTAAAGYRTWPASTAHISVLTAPLHRGRGLARRVASAAVAHALAAGLMPQWRARPVESRRVAAALGFRELGTQLSLRLDQGKLS</sequence>
<name>A0ABW7HR59_9ACTN</name>
<dbReference type="GO" id="GO:0016746">
    <property type="term" value="F:acyltransferase activity"/>
    <property type="evidence" value="ECO:0007669"/>
    <property type="project" value="UniProtKB-KW"/>
</dbReference>
<evidence type="ECO:0000313" key="3">
    <source>
        <dbReference type="Proteomes" id="UP001607069"/>
    </source>
</evidence>
<dbReference type="RefSeq" id="WP_341829713.1">
    <property type="nucleotide sequence ID" value="NZ_BAABEN010000008.1"/>
</dbReference>
<organism evidence="2 3">
    <name type="scientific">Streptomyces chitinivorans</name>
    <dbReference type="NCBI Taxonomy" id="1257027"/>
    <lineage>
        <taxon>Bacteria</taxon>
        <taxon>Bacillati</taxon>
        <taxon>Actinomycetota</taxon>
        <taxon>Actinomycetes</taxon>
        <taxon>Kitasatosporales</taxon>
        <taxon>Streptomycetaceae</taxon>
        <taxon>Streptomyces</taxon>
    </lineage>
</organism>
<proteinExistence type="predicted"/>
<feature type="domain" description="N-acetyltransferase" evidence="1">
    <location>
        <begin position="132"/>
        <end position="269"/>
    </location>
</feature>
<keyword evidence="3" id="KW-1185">Reference proteome</keyword>
<reference evidence="2 3" key="1">
    <citation type="submission" date="2024-10" db="EMBL/GenBank/DDBJ databases">
        <authorList>
            <person name="Cho J.-C."/>
        </authorList>
    </citation>
    <scope>NUCLEOTIDE SEQUENCE [LARGE SCALE GENOMIC DNA]</scope>
    <source>
        <strain evidence="2 3">KCTC29696</strain>
    </source>
</reference>
<dbReference type="Proteomes" id="UP001607069">
    <property type="component" value="Unassembled WGS sequence"/>
</dbReference>
<dbReference type="Pfam" id="PF12746">
    <property type="entry name" value="GNAT_acetyltran"/>
    <property type="match status" value="1"/>
</dbReference>
<keyword evidence="2" id="KW-0808">Transferase</keyword>
<keyword evidence="2" id="KW-0012">Acyltransferase</keyword>
<dbReference type="PROSITE" id="PS51186">
    <property type="entry name" value="GNAT"/>
    <property type="match status" value="1"/>
</dbReference>
<dbReference type="Gene3D" id="3.40.630.30">
    <property type="match status" value="1"/>
</dbReference>
<dbReference type="EC" id="2.3.1.-" evidence="2"/>
<evidence type="ECO:0000313" key="2">
    <source>
        <dbReference type="EMBL" id="MFH0248354.1"/>
    </source>
</evidence>